<dbReference type="EMBL" id="JACHOQ010000004">
    <property type="protein sequence ID" value="MBB5740430.1"/>
    <property type="molecule type" value="Genomic_DNA"/>
</dbReference>
<sequence length="72" mass="7794">MSAATPPRRPPQAIATPCVMVCAVDGESGLCLGCFRTLKEIAGWRALGEDERTRIMAELPARRDRIDPAKLG</sequence>
<proteinExistence type="predicted"/>
<accession>A0A7W9C7B8</accession>
<reference evidence="1 2" key="1">
    <citation type="submission" date="2020-08" db="EMBL/GenBank/DDBJ databases">
        <title>Genomic Encyclopedia of Type Strains, Phase IV (KMG-IV): sequencing the most valuable type-strain genomes for metagenomic binning, comparative biology and taxonomic classification.</title>
        <authorList>
            <person name="Goeker M."/>
        </authorList>
    </citation>
    <scope>NUCLEOTIDE SEQUENCE [LARGE SCALE GENOMIC DNA]</scope>
    <source>
        <strain evidence="1 2">DSM 4731</strain>
    </source>
</reference>
<name>A0A7W9C7B8_9CAUL</name>
<protein>
    <recommendedName>
        <fullName evidence="3">DUF1289 domain-containing protein</fullName>
    </recommendedName>
</protein>
<comment type="caution">
    <text evidence="1">The sequence shown here is derived from an EMBL/GenBank/DDBJ whole genome shotgun (WGS) entry which is preliminary data.</text>
</comment>
<dbReference type="Proteomes" id="UP000527324">
    <property type="component" value="Unassembled WGS sequence"/>
</dbReference>
<evidence type="ECO:0000313" key="1">
    <source>
        <dbReference type="EMBL" id="MBB5740430.1"/>
    </source>
</evidence>
<evidence type="ECO:0008006" key="3">
    <source>
        <dbReference type="Google" id="ProtNLM"/>
    </source>
</evidence>
<organism evidence="1 2">
    <name type="scientific">Brevundimonas aurantiaca</name>
    <dbReference type="NCBI Taxonomy" id="74316"/>
    <lineage>
        <taxon>Bacteria</taxon>
        <taxon>Pseudomonadati</taxon>
        <taxon>Pseudomonadota</taxon>
        <taxon>Alphaproteobacteria</taxon>
        <taxon>Caulobacterales</taxon>
        <taxon>Caulobacteraceae</taxon>
        <taxon>Brevundimonas</taxon>
    </lineage>
</organism>
<dbReference type="Pfam" id="PF06945">
    <property type="entry name" value="DUF1289"/>
    <property type="match status" value="1"/>
</dbReference>
<dbReference type="PANTHER" id="PTHR35175:SF2">
    <property type="entry name" value="DUF1289 DOMAIN-CONTAINING PROTEIN"/>
    <property type="match status" value="1"/>
</dbReference>
<evidence type="ECO:0000313" key="2">
    <source>
        <dbReference type="Proteomes" id="UP000527324"/>
    </source>
</evidence>
<dbReference type="AlphaFoldDB" id="A0A7W9C7B8"/>
<dbReference type="PANTHER" id="PTHR35175">
    <property type="entry name" value="DUF1289 DOMAIN-CONTAINING PROTEIN"/>
    <property type="match status" value="1"/>
</dbReference>
<keyword evidence="2" id="KW-1185">Reference proteome</keyword>
<dbReference type="RefSeq" id="WP_375782443.1">
    <property type="nucleotide sequence ID" value="NZ_CAJFZW010000011.1"/>
</dbReference>
<dbReference type="InterPro" id="IPR010710">
    <property type="entry name" value="DUF1289"/>
</dbReference>
<gene>
    <name evidence="1" type="ORF">GGQ93_002148</name>
</gene>